<keyword evidence="2" id="KW-1185">Reference proteome</keyword>
<protein>
    <submittedName>
        <fullName evidence="1">Uncharacterized protein</fullName>
    </submittedName>
</protein>
<dbReference type="EMBL" id="JANPWB010000005">
    <property type="protein sequence ID" value="KAJ1189251.1"/>
    <property type="molecule type" value="Genomic_DNA"/>
</dbReference>
<evidence type="ECO:0000313" key="1">
    <source>
        <dbReference type="EMBL" id="KAJ1189251.1"/>
    </source>
</evidence>
<sequence>MVASVLATAHSDLVVLTSGHAAPDLNSSWTARRKDQPRLTSRRAPGHAELWLVPWRGPYARAHGESRESYLLGVESTTPEKVPKWYDVLRLLQ</sequence>
<name>A0AAV7ULK0_PLEWA</name>
<reference evidence="1" key="1">
    <citation type="journal article" date="2022" name="bioRxiv">
        <title>Sequencing and chromosome-scale assembly of the giantPleurodeles waltlgenome.</title>
        <authorList>
            <person name="Brown T."/>
            <person name="Elewa A."/>
            <person name="Iarovenko S."/>
            <person name="Subramanian E."/>
            <person name="Araus A.J."/>
            <person name="Petzold A."/>
            <person name="Susuki M."/>
            <person name="Suzuki K.-i.T."/>
            <person name="Hayashi T."/>
            <person name="Toyoda A."/>
            <person name="Oliveira C."/>
            <person name="Osipova E."/>
            <person name="Leigh N.D."/>
            <person name="Simon A."/>
            <person name="Yun M.H."/>
        </authorList>
    </citation>
    <scope>NUCLEOTIDE SEQUENCE</scope>
    <source>
        <strain evidence="1">20211129_DDA</strain>
        <tissue evidence="1">Liver</tissue>
    </source>
</reference>
<gene>
    <name evidence="1" type="ORF">NDU88_006001</name>
</gene>
<dbReference type="Proteomes" id="UP001066276">
    <property type="component" value="Chromosome 3_1"/>
</dbReference>
<accession>A0AAV7ULK0</accession>
<proteinExistence type="predicted"/>
<comment type="caution">
    <text evidence="1">The sequence shown here is derived from an EMBL/GenBank/DDBJ whole genome shotgun (WGS) entry which is preliminary data.</text>
</comment>
<evidence type="ECO:0000313" key="2">
    <source>
        <dbReference type="Proteomes" id="UP001066276"/>
    </source>
</evidence>
<dbReference type="AlphaFoldDB" id="A0AAV7ULK0"/>
<organism evidence="1 2">
    <name type="scientific">Pleurodeles waltl</name>
    <name type="common">Iberian ribbed newt</name>
    <dbReference type="NCBI Taxonomy" id="8319"/>
    <lineage>
        <taxon>Eukaryota</taxon>
        <taxon>Metazoa</taxon>
        <taxon>Chordata</taxon>
        <taxon>Craniata</taxon>
        <taxon>Vertebrata</taxon>
        <taxon>Euteleostomi</taxon>
        <taxon>Amphibia</taxon>
        <taxon>Batrachia</taxon>
        <taxon>Caudata</taxon>
        <taxon>Salamandroidea</taxon>
        <taxon>Salamandridae</taxon>
        <taxon>Pleurodelinae</taxon>
        <taxon>Pleurodeles</taxon>
    </lineage>
</organism>